<name>A0A6P7GCP1_DIAVI</name>
<dbReference type="RefSeq" id="XP_028142628.1">
    <property type="nucleotide sequence ID" value="XM_028286827.1"/>
</dbReference>
<proteinExistence type="predicted"/>
<sequence length="135" mass="15918">MMVTENISYTEAKDKYENSYATVAKNKRDSPYYTAVINKKRRIENNNNRSGYSEEHKKIIEIPRSSASVEFEQYTSIPNYRCQAEETQNINQEMKDFMLHMINNILQKYFQVSPDQKLLESLKIDVNQSLISQFS</sequence>
<accession>A0A6P7GCP1</accession>
<reference evidence="1" key="1">
    <citation type="submission" date="2025-08" db="UniProtKB">
        <authorList>
            <consortium name="RefSeq"/>
        </authorList>
    </citation>
    <scope>IDENTIFICATION</scope>
    <source>
        <tissue evidence="1">Whole insect</tissue>
    </source>
</reference>
<dbReference type="AlphaFoldDB" id="A0A6P7GCP1"/>
<gene>
    <name evidence="1" type="primary">LOC114336457</name>
</gene>
<evidence type="ECO:0000313" key="1">
    <source>
        <dbReference type="RefSeq" id="XP_028142628.1"/>
    </source>
</evidence>
<dbReference type="InParanoid" id="A0A6P7GCP1"/>
<organism evidence="1">
    <name type="scientific">Diabrotica virgifera virgifera</name>
    <name type="common">western corn rootworm</name>
    <dbReference type="NCBI Taxonomy" id="50390"/>
    <lineage>
        <taxon>Eukaryota</taxon>
        <taxon>Metazoa</taxon>
        <taxon>Ecdysozoa</taxon>
        <taxon>Arthropoda</taxon>
        <taxon>Hexapoda</taxon>
        <taxon>Insecta</taxon>
        <taxon>Pterygota</taxon>
        <taxon>Neoptera</taxon>
        <taxon>Endopterygota</taxon>
        <taxon>Coleoptera</taxon>
        <taxon>Polyphaga</taxon>
        <taxon>Cucujiformia</taxon>
        <taxon>Chrysomeloidea</taxon>
        <taxon>Chrysomelidae</taxon>
        <taxon>Galerucinae</taxon>
        <taxon>Diabroticina</taxon>
        <taxon>Diabroticites</taxon>
        <taxon>Diabrotica</taxon>
    </lineage>
</organism>
<protein>
    <submittedName>
        <fullName evidence="1">Uncharacterized protein LOC114336457</fullName>
    </submittedName>
</protein>